<dbReference type="EMBL" id="JANVFS010000016">
    <property type="protein sequence ID" value="KAJ4479793.1"/>
    <property type="molecule type" value="Genomic_DNA"/>
</dbReference>
<accession>A0A9W9AE38</accession>
<proteinExistence type="predicted"/>
<dbReference type="SUPFAM" id="SSF81301">
    <property type="entry name" value="Nucleotidyltransferase"/>
    <property type="match status" value="1"/>
</dbReference>
<reference evidence="1" key="2">
    <citation type="journal article" date="2023" name="Proc. Natl. Acad. Sci. U.S.A.">
        <title>A global phylogenomic analysis of the shiitake genus Lentinula.</title>
        <authorList>
            <person name="Sierra-Patev S."/>
            <person name="Min B."/>
            <person name="Naranjo-Ortiz M."/>
            <person name="Looney B."/>
            <person name="Konkel Z."/>
            <person name="Slot J.C."/>
            <person name="Sakamoto Y."/>
            <person name="Steenwyk J.L."/>
            <person name="Rokas A."/>
            <person name="Carro J."/>
            <person name="Camarero S."/>
            <person name="Ferreira P."/>
            <person name="Molpeceres G."/>
            <person name="Ruiz-Duenas F.J."/>
            <person name="Serrano A."/>
            <person name="Henrissat B."/>
            <person name="Drula E."/>
            <person name="Hughes K.W."/>
            <person name="Mata J.L."/>
            <person name="Ishikawa N.K."/>
            <person name="Vargas-Isla R."/>
            <person name="Ushijima S."/>
            <person name="Smith C.A."/>
            <person name="Donoghue J."/>
            <person name="Ahrendt S."/>
            <person name="Andreopoulos W."/>
            <person name="He G."/>
            <person name="LaButti K."/>
            <person name="Lipzen A."/>
            <person name="Ng V."/>
            <person name="Riley R."/>
            <person name="Sandor L."/>
            <person name="Barry K."/>
            <person name="Martinez A.T."/>
            <person name="Xiao Y."/>
            <person name="Gibbons J.G."/>
            <person name="Terashima K."/>
            <person name="Grigoriev I.V."/>
            <person name="Hibbett D."/>
        </authorList>
    </citation>
    <scope>NUCLEOTIDE SEQUENCE</scope>
    <source>
        <strain evidence="1">Sp2 HRB7682 ss15</strain>
    </source>
</reference>
<gene>
    <name evidence="1" type="ORF">C8J55DRAFT_77924</name>
</gene>
<protein>
    <submittedName>
        <fullName evidence="1">Uncharacterized protein</fullName>
    </submittedName>
</protein>
<dbReference type="InterPro" id="IPR043519">
    <property type="entry name" value="NT_sf"/>
</dbReference>
<dbReference type="AlphaFoldDB" id="A0A9W9AE38"/>
<evidence type="ECO:0000313" key="2">
    <source>
        <dbReference type="Proteomes" id="UP001150238"/>
    </source>
</evidence>
<sequence>MPMRYPVTSSELHTATQATIEGLKSLRLDCCLVGSVACSAYGMSRVPNDIDMVVLTSRYTQEELKNLLVRYNSNFYLVASKDPLTTYRVLWFRLTGYHRSCKVDLLLPGTMNIPFVDPSRIHRVGNTRQTDNIYSSVLSAKYPLMPFLPLLLLKLQAWQDHGESAKFFMRDKQPTDVQDIRELLQLAEQKYALSDITRITATVARKVVGSVHRKDTIQIQTTQSSLLKREGPYLPESFIETAKTRVRKFAQMYPWSEKQWIMIGFEISSGVAFRATSRSTQSDVRGLGSMMCEGLEV</sequence>
<comment type="caution">
    <text evidence="1">The sequence shown here is derived from an EMBL/GenBank/DDBJ whole genome shotgun (WGS) entry which is preliminary data.</text>
</comment>
<dbReference type="Proteomes" id="UP001150238">
    <property type="component" value="Unassembled WGS sequence"/>
</dbReference>
<dbReference type="Gene3D" id="3.30.460.40">
    <property type="match status" value="1"/>
</dbReference>
<organism evidence="1 2">
    <name type="scientific">Lentinula lateritia</name>
    <dbReference type="NCBI Taxonomy" id="40482"/>
    <lineage>
        <taxon>Eukaryota</taxon>
        <taxon>Fungi</taxon>
        <taxon>Dikarya</taxon>
        <taxon>Basidiomycota</taxon>
        <taxon>Agaricomycotina</taxon>
        <taxon>Agaricomycetes</taxon>
        <taxon>Agaricomycetidae</taxon>
        <taxon>Agaricales</taxon>
        <taxon>Marasmiineae</taxon>
        <taxon>Omphalotaceae</taxon>
        <taxon>Lentinula</taxon>
    </lineage>
</organism>
<evidence type="ECO:0000313" key="1">
    <source>
        <dbReference type="EMBL" id="KAJ4479793.1"/>
    </source>
</evidence>
<reference evidence="1" key="1">
    <citation type="submission" date="2022-08" db="EMBL/GenBank/DDBJ databases">
        <authorList>
            <consortium name="DOE Joint Genome Institute"/>
            <person name="Min B."/>
            <person name="Riley R."/>
            <person name="Sierra-Patev S."/>
            <person name="Naranjo-Ortiz M."/>
            <person name="Looney B."/>
            <person name="Konkel Z."/>
            <person name="Slot J.C."/>
            <person name="Sakamoto Y."/>
            <person name="Steenwyk J.L."/>
            <person name="Rokas A."/>
            <person name="Carro J."/>
            <person name="Camarero S."/>
            <person name="Ferreira P."/>
            <person name="Molpeceres G."/>
            <person name="Ruiz-Duenas F.J."/>
            <person name="Serrano A."/>
            <person name="Henrissat B."/>
            <person name="Drula E."/>
            <person name="Hughes K.W."/>
            <person name="Mata J.L."/>
            <person name="Ishikawa N.K."/>
            <person name="Vargas-Isla R."/>
            <person name="Ushijima S."/>
            <person name="Smith C.A."/>
            <person name="Ahrendt S."/>
            <person name="Andreopoulos W."/>
            <person name="He G."/>
            <person name="Labutti K."/>
            <person name="Lipzen A."/>
            <person name="Ng V."/>
            <person name="Sandor L."/>
            <person name="Barry K."/>
            <person name="Martinez A.T."/>
            <person name="Xiao Y."/>
            <person name="Gibbons J.G."/>
            <person name="Terashima K."/>
            <person name="Hibbett D.S."/>
            <person name="Grigoriev I.V."/>
        </authorList>
    </citation>
    <scope>NUCLEOTIDE SEQUENCE</scope>
    <source>
        <strain evidence="1">Sp2 HRB7682 ss15</strain>
    </source>
</reference>
<name>A0A9W9AE38_9AGAR</name>